<proteinExistence type="predicted"/>
<accession>A0A383DUD1</accession>
<name>A0A383DUD1_9ZZZZ</name>
<gene>
    <name evidence="1" type="ORF">METZ01_LOCUS500996</name>
</gene>
<dbReference type="EMBL" id="UINC01220292">
    <property type="protein sequence ID" value="SVE48142.1"/>
    <property type="molecule type" value="Genomic_DNA"/>
</dbReference>
<sequence length="100" mass="11772">MAQLIIKHPVMCMAGLINDRYYNAANQFIRLPKFYKTKEKVQMIILNPAKVDGIRISNFVNLVAFQFSKFPWQALRDIFWRWTEACYEAWKANGMSNHGL</sequence>
<evidence type="ECO:0000313" key="1">
    <source>
        <dbReference type="EMBL" id="SVE48142.1"/>
    </source>
</evidence>
<reference evidence="1" key="1">
    <citation type="submission" date="2018-05" db="EMBL/GenBank/DDBJ databases">
        <authorList>
            <person name="Lanie J.A."/>
            <person name="Ng W.-L."/>
            <person name="Kazmierczak K.M."/>
            <person name="Andrzejewski T.M."/>
            <person name="Davidsen T.M."/>
            <person name="Wayne K.J."/>
            <person name="Tettelin H."/>
            <person name="Glass J.I."/>
            <person name="Rusch D."/>
            <person name="Podicherti R."/>
            <person name="Tsui H.-C.T."/>
            <person name="Winkler M.E."/>
        </authorList>
    </citation>
    <scope>NUCLEOTIDE SEQUENCE</scope>
</reference>
<protein>
    <submittedName>
        <fullName evidence="1">Uncharacterized protein</fullName>
    </submittedName>
</protein>
<organism evidence="1">
    <name type="scientific">marine metagenome</name>
    <dbReference type="NCBI Taxonomy" id="408172"/>
    <lineage>
        <taxon>unclassified sequences</taxon>
        <taxon>metagenomes</taxon>
        <taxon>ecological metagenomes</taxon>
    </lineage>
</organism>
<dbReference type="AlphaFoldDB" id="A0A383DUD1"/>